<name>A0A067PJ43_9AGAM</name>
<accession>A0A067PJ43</accession>
<dbReference type="InterPro" id="IPR027267">
    <property type="entry name" value="AH/BAR_dom_sf"/>
</dbReference>
<dbReference type="InParanoid" id="A0A067PJ43"/>
<dbReference type="Proteomes" id="UP000027265">
    <property type="component" value="Unassembled WGS sequence"/>
</dbReference>
<feature type="region of interest" description="Disordered" evidence="1">
    <location>
        <begin position="178"/>
        <end position="235"/>
    </location>
</feature>
<dbReference type="STRING" id="933084.A0A067PJ43"/>
<gene>
    <name evidence="2" type="ORF">JAAARDRAFT_60961</name>
</gene>
<evidence type="ECO:0000256" key="1">
    <source>
        <dbReference type="SAM" id="MobiDB-lite"/>
    </source>
</evidence>
<dbReference type="EMBL" id="KL197731">
    <property type="protein sequence ID" value="KDQ53860.1"/>
    <property type="molecule type" value="Genomic_DNA"/>
</dbReference>
<dbReference type="AlphaFoldDB" id="A0A067PJ43"/>
<feature type="region of interest" description="Disordered" evidence="1">
    <location>
        <begin position="247"/>
        <end position="308"/>
    </location>
</feature>
<protein>
    <submittedName>
        <fullName evidence="2">Uncharacterized protein</fullName>
    </submittedName>
</protein>
<evidence type="ECO:0000313" key="2">
    <source>
        <dbReference type="EMBL" id="KDQ53860.1"/>
    </source>
</evidence>
<evidence type="ECO:0000313" key="3">
    <source>
        <dbReference type="Proteomes" id="UP000027265"/>
    </source>
</evidence>
<dbReference type="Gene3D" id="1.20.1270.60">
    <property type="entry name" value="Arfaptin homology (AH) domain/BAR domain"/>
    <property type="match status" value="1"/>
</dbReference>
<keyword evidence="3" id="KW-1185">Reference proteome</keyword>
<feature type="compositionally biased region" description="Low complexity" evidence="1">
    <location>
        <begin position="285"/>
        <end position="298"/>
    </location>
</feature>
<dbReference type="HOGENOM" id="CLU_860706_0_0_1"/>
<feature type="compositionally biased region" description="Basic and acidic residues" evidence="1">
    <location>
        <begin position="272"/>
        <end position="284"/>
    </location>
</feature>
<sequence length="323" mass="34920">MSLIATPQAHSPALQRVLVAHDALLESFRSVSHRYHDMSTALVLLGLEEAAELSAYIPPLISVVASYSASFAQLAADVRPLRKHMEAVHHTDASLEDLRARRNALGTQVDVPPLAVTDDPSERNAELERVAGDIHDLSVKITNSEAALAESKKAAIKKWMSAYIDAFDVFSKSVTTVGSRGRSNLHNVDGSENVGPPPSTTQPTKASIDPPGRFSRRSVSDFGVRNNLSPSPPSYIRRASAFFTRRKSTHASVANMDVSDGRSRPATTPPATDRHPPIFDKREAASVAPSSPSSVNNATDLPRPQLPSHLTDVTILELTHHND</sequence>
<organism evidence="2 3">
    <name type="scientific">Jaapia argillacea MUCL 33604</name>
    <dbReference type="NCBI Taxonomy" id="933084"/>
    <lineage>
        <taxon>Eukaryota</taxon>
        <taxon>Fungi</taxon>
        <taxon>Dikarya</taxon>
        <taxon>Basidiomycota</taxon>
        <taxon>Agaricomycotina</taxon>
        <taxon>Agaricomycetes</taxon>
        <taxon>Agaricomycetidae</taxon>
        <taxon>Jaapiales</taxon>
        <taxon>Jaapiaceae</taxon>
        <taxon>Jaapia</taxon>
    </lineage>
</organism>
<proteinExistence type="predicted"/>
<reference evidence="3" key="1">
    <citation type="journal article" date="2014" name="Proc. Natl. Acad. Sci. U.S.A.">
        <title>Extensive sampling of basidiomycete genomes demonstrates inadequacy of the white-rot/brown-rot paradigm for wood decay fungi.</title>
        <authorList>
            <person name="Riley R."/>
            <person name="Salamov A.A."/>
            <person name="Brown D.W."/>
            <person name="Nagy L.G."/>
            <person name="Floudas D."/>
            <person name="Held B.W."/>
            <person name="Levasseur A."/>
            <person name="Lombard V."/>
            <person name="Morin E."/>
            <person name="Otillar R."/>
            <person name="Lindquist E.A."/>
            <person name="Sun H."/>
            <person name="LaButti K.M."/>
            <person name="Schmutz J."/>
            <person name="Jabbour D."/>
            <person name="Luo H."/>
            <person name="Baker S.E."/>
            <person name="Pisabarro A.G."/>
            <person name="Walton J.D."/>
            <person name="Blanchette R.A."/>
            <person name="Henrissat B."/>
            <person name="Martin F."/>
            <person name="Cullen D."/>
            <person name="Hibbett D.S."/>
            <person name="Grigoriev I.V."/>
        </authorList>
    </citation>
    <scope>NUCLEOTIDE SEQUENCE [LARGE SCALE GENOMIC DNA]</scope>
    <source>
        <strain evidence="3">MUCL 33604</strain>
    </source>
</reference>